<dbReference type="eggNOG" id="COG2816">
    <property type="taxonomic scope" value="Bacteria"/>
</dbReference>
<accession>S3K2H0</accession>
<reference evidence="11 12" key="1">
    <citation type="submission" date="2013-04" db="EMBL/GenBank/DDBJ databases">
        <title>The Genome Sequence of Treponema maltophilum ATCC 51939.</title>
        <authorList>
            <consortium name="The Broad Institute Genomics Platform"/>
            <person name="Earl A."/>
            <person name="Ward D."/>
            <person name="Feldgarden M."/>
            <person name="Gevers D."/>
            <person name="Leonetti C."/>
            <person name="Blanton J.M."/>
            <person name="Dewhirst F.E."/>
            <person name="Izard J."/>
            <person name="Walker B."/>
            <person name="Young S."/>
            <person name="Zeng Q."/>
            <person name="Gargeya S."/>
            <person name="Fitzgerald M."/>
            <person name="Haas B."/>
            <person name="Abouelleil A."/>
            <person name="Allen A.W."/>
            <person name="Alvarado L."/>
            <person name="Arachchi H.M."/>
            <person name="Berlin A.M."/>
            <person name="Chapman S.B."/>
            <person name="Gainer-Dewar J."/>
            <person name="Goldberg J."/>
            <person name="Griggs A."/>
            <person name="Gujja S."/>
            <person name="Hansen M."/>
            <person name="Howarth C."/>
            <person name="Imamovic A."/>
            <person name="Ireland A."/>
            <person name="Larimer J."/>
            <person name="McCowan C."/>
            <person name="Murphy C."/>
            <person name="Pearson M."/>
            <person name="Poon T.W."/>
            <person name="Priest M."/>
            <person name="Roberts A."/>
            <person name="Saif S."/>
            <person name="Shea T."/>
            <person name="Sisk P."/>
            <person name="Sykes S."/>
            <person name="Wortman J."/>
            <person name="Nusbaum C."/>
            <person name="Birren B."/>
        </authorList>
    </citation>
    <scope>NUCLEOTIDE SEQUENCE [LARGE SCALE GENOMIC DNA]</scope>
    <source>
        <strain evidence="11 12">ATCC 51939</strain>
    </source>
</reference>
<feature type="domain" description="Nudix hydrolase" evidence="10">
    <location>
        <begin position="133"/>
        <end position="259"/>
    </location>
</feature>
<keyword evidence="5" id="KW-0479">Metal-binding</keyword>
<evidence type="ECO:0000256" key="7">
    <source>
        <dbReference type="ARBA" id="ARBA00022842"/>
    </source>
</evidence>
<dbReference type="PANTHER" id="PTHR42904">
    <property type="entry name" value="NUDIX HYDROLASE, NUDC SUBFAMILY"/>
    <property type="match status" value="1"/>
</dbReference>
<dbReference type="InterPro" id="IPR049734">
    <property type="entry name" value="NudC-like_C"/>
</dbReference>
<comment type="caution">
    <text evidence="11">The sequence shown here is derived from an EMBL/GenBank/DDBJ whole genome shotgun (WGS) entry which is preliminary data.</text>
</comment>
<dbReference type="PROSITE" id="PS51462">
    <property type="entry name" value="NUDIX"/>
    <property type="match status" value="1"/>
</dbReference>
<evidence type="ECO:0000313" key="12">
    <source>
        <dbReference type="Proteomes" id="UP000014541"/>
    </source>
</evidence>
<dbReference type="CDD" id="cd03429">
    <property type="entry name" value="NUDIX_NADH_pyrophosphatase_Nudt13"/>
    <property type="match status" value="1"/>
</dbReference>
<dbReference type="Pfam" id="PF09297">
    <property type="entry name" value="Zn_ribbon_NUD"/>
    <property type="match status" value="1"/>
</dbReference>
<dbReference type="InterPro" id="IPR015797">
    <property type="entry name" value="NUDIX_hydrolase-like_dom_sf"/>
</dbReference>
<dbReference type="AlphaFoldDB" id="S3K2H0"/>
<name>S3K2H0_TREMA</name>
<dbReference type="PANTHER" id="PTHR42904:SF6">
    <property type="entry name" value="NAD-CAPPED RNA HYDROLASE NUDT12"/>
    <property type="match status" value="1"/>
</dbReference>
<evidence type="ECO:0000256" key="6">
    <source>
        <dbReference type="ARBA" id="ARBA00022801"/>
    </source>
</evidence>
<dbReference type="Proteomes" id="UP000014541">
    <property type="component" value="Unassembled WGS sequence"/>
</dbReference>
<dbReference type="EMBL" id="ATFF01000002">
    <property type="protein sequence ID" value="EPF32433.1"/>
    <property type="molecule type" value="Genomic_DNA"/>
</dbReference>
<evidence type="ECO:0000256" key="8">
    <source>
        <dbReference type="ARBA" id="ARBA00023027"/>
    </source>
</evidence>
<comment type="cofactor">
    <cofactor evidence="2">
        <name>Zn(2+)</name>
        <dbReference type="ChEBI" id="CHEBI:29105"/>
    </cofactor>
</comment>
<dbReference type="EC" id="3.6.1.22" evidence="4"/>
<dbReference type="GO" id="GO:0019677">
    <property type="term" value="P:NAD+ catabolic process"/>
    <property type="evidence" value="ECO:0007669"/>
    <property type="project" value="TreeGrafter"/>
</dbReference>
<dbReference type="InterPro" id="IPR020084">
    <property type="entry name" value="NUDIX_hydrolase_CS"/>
</dbReference>
<evidence type="ECO:0000256" key="3">
    <source>
        <dbReference type="ARBA" id="ARBA00009595"/>
    </source>
</evidence>
<dbReference type="InterPro" id="IPR000086">
    <property type="entry name" value="NUDIX_hydrolase_dom"/>
</dbReference>
<keyword evidence="7" id="KW-0460">Magnesium</keyword>
<gene>
    <name evidence="11" type="ORF">HMPREF9194_00431</name>
</gene>
<dbReference type="HOGENOM" id="CLU_037162_0_1_12"/>
<dbReference type="InterPro" id="IPR050241">
    <property type="entry name" value="NAD-cap_RNA_hydrolase_NudC"/>
</dbReference>
<comment type="catalytic activity">
    <reaction evidence="9">
        <text>a 5'-end NAD(+)-phospho-ribonucleoside in mRNA + H2O = a 5'-end phospho-adenosine-phospho-ribonucleoside in mRNA + beta-nicotinamide D-ribonucleotide + 2 H(+)</text>
        <dbReference type="Rhea" id="RHEA:60876"/>
        <dbReference type="Rhea" id="RHEA-COMP:15698"/>
        <dbReference type="Rhea" id="RHEA-COMP:15719"/>
        <dbReference type="ChEBI" id="CHEBI:14649"/>
        <dbReference type="ChEBI" id="CHEBI:15377"/>
        <dbReference type="ChEBI" id="CHEBI:15378"/>
        <dbReference type="ChEBI" id="CHEBI:144029"/>
        <dbReference type="ChEBI" id="CHEBI:144051"/>
    </reaction>
    <physiologicalReaction direction="left-to-right" evidence="9">
        <dbReference type="Rhea" id="RHEA:60877"/>
    </physiologicalReaction>
</comment>
<dbReference type="GO" id="GO:0006742">
    <property type="term" value="P:NADP+ catabolic process"/>
    <property type="evidence" value="ECO:0007669"/>
    <property type="project" value="TreeGrafter"/>
</dbReference>
<evidence type="ECO:0000256" key="2">
    <source>
        <dbReference type="ARBA" id="ARBA00001947"/>
    </source>
</evidence>
<protein>
    <recommendedName>
        <fullName evidence="4">NAD(+) diphosphatase</fullName>
        <ecNumber evidence="4">3.6.1.22</ecNumber>
    </recommendedName>
</protein>
<keyword evidence="6" id="KW-0378">Hydrolase</keyword>
<evidence type="ECO:0000256" key="4">
    <source>
        <dbReference type="ARBA" id="ARBA00012381"/>
    </source>
</evidence>
<organism evidence="11 12">
    <name type="scientific">Treponema maltophilum ATCC 51939</name>
    <dbReference type="NCBI Taxonomy" id="1125699"/>
    <lineage>
        <taxon>Bacteria</taxon>
        <taxon>Pseudomonadati</taxon>
        <taxon>Spirochaetota</taxon>
        <taxon>Spirochaetia</taxon>
        <taxon>Spirochaetales</taxon>
        <taxon>Treponemataceae</taxon>
        <taxon>Treponema</taxon>
    </lineage>
</organism>
<dbReference type="Gene3D" id="3.90.79.10">
    <property type="entry name" value="Nucleoside Triphosphate Pyrophosphohydrolase"/>
    <property type="match status" value="1"/>
</dbReference>
<sequence>MPLISNPAEAAGGKVFLFSDNKLLVYADNVAVLPDTEVLKHFLRHHCISDWLYDSDYDYTAARLEKDSPVSDRFCWLPLRSVFAAEYDFAFSASRATALLNWKAKTRFCSYCGNAMKDAEDETARVCVQCAHRVYPSLSPAIIVQVCKGDKLLLAKHSRRNTDIYTCLAGYVEAGENLEDCVRREVFEETGIELAELRYVASQSWPFPDQLMAGFRAEWKSGDIQIQKNEISDARWFDKNNLPEIPKPGSLAYKLITGVLDESRR</sequence>
<evidence type="ECO:0000256" key="5">
    <source>
        <dbReference type="ARBA" id="ARBA00022723"/>
    </source>
</evidence>
<evidence type="ECO:0000259" key="10">
    <source>
        <dbReference type="PROSITE" id="PS51462"/>
    </source>
</evidence>
<evidence type="ECO:0000256" key="9">
    <source>
        <dbReference type="ARBA" id="ARBA00023679"/>
    </source>
</evidence>
<evidence type="ECO:0000313" key="11">
    <source>
        <dbReference type="EMBL" id="EPF32433.1"/>
    </source>
</evidence>
<dbReference type="PROSITE" id="PS00893">
    <property type="entry name" value="NUDIX_BOX"/>
    <property type="match status" value="1"/>
</dbReference>
<proteinExistence type="inferred from homology"/>
<keyword evidence="12" id="KW-1185">Reference proteome</keyword>
<dbReference type="NCBIfam" id="NF001299">
    <property type="entry name" value="PRK00241.1"/>
    <property type="match status" value="1"/>
</dbReference>
<dbReference type="GO" id="GO:0046872">
    <property type="term" value="F:metal ion binding"/>
    <property type="evidence" value="ECO:0007669"/>
    <property type="project" value="UniProtKB-KW"/>
</dbReference>
<dbReference type="SUPFAM" id="SSF55811">
    <property type="entry name" value="Nudix"/>
    <property type="match status" value="1"/>
</dbReference>
<comment type="similarity">
    <text evidence="3">Belongs to the Nudix hydrolase family. NudC subfamily.</text>
</comment>
<dbReference type="PATRIC" id="fig|1125699.3.peg.437"/>
<dbReference type="GO" id="GO:0005829">
    <property type="term" value="C:cytosol"/>
    <property type="evidence" value="ECO:0007669"/>
    <property type="project" value="TreeGrafter"/>
</dbReference>
<dbReference type="RefSeq" id="WP_016524730.1">
    <property type="nucleotide sequence ID" value="NZ_KE332518.1"/>
</dbReference>
<keyword evidence="8" id="KW-0520">NAD</keyword>
<dbReference type="InterPro" id="IPR015376">
    <property type="entry name" value="Znr_NADH_PPase"/>
</dbReference>
<dbReference type="Gene3D" id="3.90.79.20">
    <property type="match status" value="1"/>
</dbReference>
<dbReference type="GO" id="GO:0035529">
    <property type="term" value="F:NADH pyrophosphatase activity"/>
    <property type="evidence" value="ECO:0007669"/>
    <property type="project" value="TreeGrafter"/>
</dbReference>
<dbReference type="OrthoDB" id="9787476at2"/>
<comment type="cofactor">
    <cofactor evidence="1">
        <name>Mg(2+)</name>
        <dbReference type="ChEBI" id="CHEBI:18420"/>
    </cofactor>
</comment>
<evidence type="ECO:0000256" key="1">
    <source>
        <dbReference type="ARBA" id="ARBA00001946"/>
    </source>
</evidence>
<dbReference type="STRING" id="1125699.HMPREF9194_00431"/>
<dbReference type="Pfam" id="PF00293">
    <property type="entry name" value="NUDIX"/>
    <property type="match status" value="1"/>
</dbReference>